<dbReference type="Proteomes" id="UP000663864">
    <property type="component" value="Unassembled WGS sequence"/>
</dbReference>
<evidence type="ECO:0000313" key="1">
    <source>
        <dbReference type="EMBL" id="CAF1489093.1"/>
    </source>
</evidence>
<dbReference type="EMBL" id="CAJNOT010006413">
    <property type="protein sequence ID" value="CAF1489093.1"/>
    <property type="molecule type" value="Genomic_DNA"/>
</dbReference>
<dbReference type="EMBL" id="CAJOBD010009910">
    <property type="protein sequence ID" value="CAF4143839.1"/>
    <property type="molecule type" value="Genomic_DNA"/>
</dbReference>
<comment type="caution">
    <text evidence="2">The sequence shown here is derived from an EMBL/GenBank/DDBJ whole genome shotgun (WGS) entry which is preliminary data.</text>
</comment>
<accession>A0A819XL37</accession>
<protein>
    <submittedName>
        <fullName evidence="2">Uncharacterized protein</fullName>
    </submittedName>
</protein>
<proteinExistence type="predicted"/>
<dbReference type="Proteomes" id="UP000663836">
    <property type="component" value="Unassembled WGS sequence"/>
</dbReference>
<gene>
    <name evidence="2" type="ORF">JBS370_LOCUS33630</name>
    <name evidence="1" type="ORF">ZHD862_LOCUS36916</name>
</gene>
<sequence length="72" mass="8494">MEHIKNDDDKFILIKLQQLSSKELVVAAVDRAILHCYSSQKLKPTLNEFLELFYGQYIRLYECLSFATNWLP</sequence>
<evidence type="ECO:0000313" key="3">
    <source>
        <dbReference type="Proteomes" id="UP000663836"/>
    </source>
</evidence>
<dbReference type="AlphaFoldDB" id="A0A819XL37"/>
<reference evidence="2" key="1">
    <citation type="submission" date="2021-02" db="EMBL/GenBank/DDBJ databases">
        <authorList>
            <person name="Nowell W R."/>
        </authorList>
    </citation>
    <scope>NUCLEOTIDE SEQUENCE</scope>
</reference>
<organism evidence="2 3">
    <name type="scientific">Rotaria sordida</name>
    <dbReference type="NCBI Taxonomy" id="392033"/>
    <lineage>
        <taxon>Eukaryota</taxon>
        <taxon>Metazoa</taxon>
        <taxon>Spiralia</taxon>
        <taxon>Gnathifera</taxon>
        <taxon>Rotifera</taxon>
        <taxon>Eurotatoria</taxon>
        <taxon>Bdelloidea</taxon>
        <taxon>Philodinida</taxon>
        <taxon>Philodinidae</taxon>
        <taxon>Rotaria</taxon>
    </lineage>
</organism>
<evidence type="ECO:0000313" key="2">
    <source>
        <dbReference type="EMBL" id="CAF4143839.1"/>
    </source>
</evidence>
<name>A0A819XL37_9BILA</name>